<reference evidence="2 3" key="1">
    <citation type="submission" date="2023-02" db="EMBL/GenBank/DDBJ databases">
        <title>LHISI_Scaffold_Assembly.</title>
        <authorList>
            <person name="Stuart O.P."/>
            <person name="Cleave R."/>
            <person name="Magrath M.J.L."/>
            <person name="Mikheyev A.S."/>
        </authorList>
    </citation>
    <scope>NUCLEOTIDE SEQUENCE [LARGE SCALE GENOMIC DNA]</scope>
    <source>
        <strain evidence="2">Daus_M_001</strain>
        <tissue evidence="2">Leg muscle</tissue>
    </source>
</reference>
<evidence type="ECO:0000313" key="3">
    <source>
        <dbReference type="Proteomes" id="UP001159363"/>
    </source>
</evidence>
<protein>
    <submittedName>
        <fullName evidence="2">Uncharacterized protein</fullName>
    </submittedName>
</protein>
<dbReference type="Proteomes" id="UP001159363">
    <property type="component" value="Chromosome 6"/>
</dbReference>
<feature type="region of interest" description="Disordered" evidence="1">
    <location>
        <begin position="1"/>
        <end position="30"/>
    </location>
</feature>
<keyword evidence="3" id="KW-1185">Reference proteome</keyword>
<feature type="compositionally biased region" description="Low complexity" evidence="1">
    <location>
        <begin position="10"/>
        <end position="23"/>
    </location>
</feature>
<proteinExistence type="predicted"/>
<organism evidence="2 3">
    <name type="scientific">Dryococelus australis</name>
    <dbReference type="NCBI Taxonomy" id="614101"/>
    <lineage>
        <taxon>Eukaryota</taxon>
        <taxon>Metazoa</taxon>
        <taxon>Ecdysozoa</taxon>
        <taxon>Arthropoda</taxon>
        <taxon>Hexapoda</taxon>
        <taxon>Insecta</taxon>
        <taxon>Pterygota</taxon>
        <taxon>Neoptera</taxon>
        <taxon>Polyneoptera</taxon>
        <taxon>Phasmatodea</taxon>
        <taxon>Verophasmatodea</taxon>
        <taxon>Anareolatae</taxon>
        <taxon>Phasmatidae</taxon>
        <taxon>Eurycanthinae</taxon>
        <taxon>Dryococelus</taxon>
    </lineage>
</organism>
<name>A0ABQ9H467_9NEOP</name>
<comment type="caution">
    <text evidence="2">The sequence shown here is derived from an EMBL/GenBank/DDBJ whole genome shotgun (WGS) entry which is preliminary data.</text>
</comment>
<evidence type="ECO:0000313" key="2">
    <source>
        <dbReference type="EMBL" id="KAJ8879092.1"/>
    </source>
</evidence>
<sequence length="478" mass="52736">MCSNNVSGNKAASSESSEKIAASRTARKTTSWENVDECRYKHPVDRVRNGRKDAVSVDRASKAPATLSNFSLQLQLTIKLEDETRLQVKYASTQVYEDVYVSHTCSKCAAILRSKCISSALPLTSKTKLMATSVPSSLSIQTTNTSPAVVLSSLPHFALALGQMASAKTAGRWIAAAFIVSIFLRLLSASSADGGGGAVTSASIATVNHSRASQKLRGMQQGNERVVPLRWGGLRGQQPGANCSAGAGVKGRGKREIPEKTRRPAASSGTIRTCENPVIRPGIKPGSPWWQASLWQTHHPELVPFQEKKYRLLQGAHTSYRRQGVLELRRRSSLRSYAHCRIHVTGSCVGDGITERARNPEIYSEIVSLTDRALFYYHLEVLTCIRKDASSIPPYYAVGVYTHIKEMRHQFSPRPSHVLRIKWWDMRKVGISSYRLEYFHYGKGGGGSTAYLCSEKTPEVGERVLRYLDQNTFQEGNS</sequence>
<accession>A0ABQ9H467</accession>
<gene>
    <name evidence="2" type="ORF">PR048_019698</name>
</gene>
<evidence type="ECO:0000256" key="1">
    <source>
        <dbReference type="SAM" id="MobiDB-lite"/>
    </source>
</evidence>
<feature type="region of interest" description="Disordered" evidence="1">
    <location>
        <begin position="240"/>
        <end position="269"/>
    </location>
</feature>
<dbReference type="EMBL" id="JARBHB010000007">
    <property type="protein sequence ID" value="KAJ8879092.1"/>
    <property type="molecule type" value="Genomic_DNA"/>
</dbReference>